<dbReference type="Gene3D" id="3.40.35.10">
    <property type="entry name" value="Phosphotransferase system, sorbose subfamily IIB component"/>
    <property type="match status" value="1"/>
</dbReference>
<dbReference type="PROSITE" id="PS51101">
    <property type="entry name" value="PTS_EIIB_TYPE_4"/>
    <property type="match status" value="1"/>
</dbReference>
<organism evidence="9 10">
    <name type="scientific">Granulicatella adiacens ATCC 49175</name>
    <dbReference type="NCBI Taxonomy" id="638301"/>
    <lineage>
        <taxon>Bacteria</taxon>
        <taxon>Bacillati</taxon>
        <taxon>Bacillota</taxon>
        <taxon>Bacilli</taxon>
        <taxon>Lactobacillales</taxon>
        <taxon>Carnobacteriaceae</taxon>
        <taxon>Granulicatella</taxon>
    </lineage>
</organism>
<dbReference type="GeneID" id="78413092"/>
<comment type="subcellular location">
    <subcellularLocation>
        <location evidence="1">Cytoplasm</location>
    </subcellularLocation>
</comment>
<sequence>MENKPNIKMVRIDERLIHGQGQLWIKSLGVNLAICANDAVSTDELQQTLMTTVLPKEVNVRFWTIQRTAEIIWKAAPHQTIFVVVSSPADALRLCELGFPMENVNVGNIHAAPGKDKVSQFIYLGEEDKQALRTMKEKFNVQFNTKTSPVTNDGAQTLEKLLEMIS</sequence>
<dbReference type="Proteomes" id="UP000005926">
    <property type="component" value="Unassembled WGS sequence"/>
</dbReference>
<dbReference type="InterPro" id="IPR004720">
    <property type="entry name" value="PTS_IIB_sorbose-sp"/>
</dbReference>
<dbReference type="GO" id="GO:0005737">
    <property type="term" value="C:cytoplasm"/>
    <property type="evidence" value="ECO:0007669"/>
    <property type="project" value="UniProtKB-SubCell"/>
</dbReference>
<protein>
    <submittedName>
        <fullName evidence="9">PTS system sorbose subfamily IIB component</fullName>
        <ecNumber evidence="9">2.7.1.69</ecNumber>
    </submittedName>
</protein>
<dbReference type="RefSeq" id="WP_005605773.1">
    <property type="nucleotide sequence ID" value="NZ_CP102283.1"/>
</dbReference>
<dbReference type="eggNOG" id="COG3444">
    <property type="taxonomic scope" value="Bacteria"/>
</dbReference>
<gene>
    <name evidence="9" type="ORF">HMPREF0444_0577</name>
</gene>
<comment type="caution">
    <text evidence="9">The sequence shown here is derived from an EMBL/GenBank/DDBJ whole genome shotgun (WGS) entry which is preliminary data.</text>
</comment>
<dbReference type="GO" id="GO:0009401">
    <property type="term" value="P:phosphoenolpyruvate-dependent sugar phosphotransferase system"/>
    <property type="evidence" value="ECO:0007669"/>
    <property type="project" value="UniProtKB-KW"/>
</dbReference>
<dbReference type="EMBL" id="ACKZ01000012">
    <property type="protein sequence ID" value="EEW37791.1"/>
    <property type="molecule type" value="Genomic_DNA"/>
</dbReference>
<dbReference type="EC" id="2.7.1.69" evidence="9"/>
<name>C8NF82_9LACT</name>
<keyword evidence="2" id="KW-0813">Transport</keyword>
<keyword evidence="7" id="KW-0418">Kinase</keyword>
<keyword evidence="3" id="KW-0963">Cytoplasm</keyword>
<accession>C8NF82</accession>
<evidence type="ECO:0000259" key="8">
    <source>
        <dbReference type="PROSITE" id="PS51101"/>
    </source>
</evidence>
<keyword evidence="6" id="KW-0598">Phosphotransferase system</keyword>
<evidence type="ECO:0000256" key="1">
    <source>
        <dbReference type="ARBA" id="ARBA00004496"/>
    </source>
</evidence>
<dbReference type="Pfam" id="PF03830">
    <property type="entry name" value="PTSIIB_sorb"/>
    <property type="match status" value="1"/>
</dbReference>
<proteinExistence type="predicted"/>
<evidence type="ECO:0000256" key="5">
    <source>
        <dbReference type="ARBA" id="ARBA00022679"/>
    </source>
</evidence>
<evidence type="ECO:0000256" key="7">
    <source>
        <dbReference type="ARBA" id="ARBA00022777"/>
    </source>
</evidence>
<evidence type="ECO:0000256" key="3">
    <source>
        <dbReference type="ARBA" id="ARBA00022490"/>
    </source>
</evidence>
<dbReference type="HOGENOM" id="CLU_116175_2_1_9"/>
<evidence type="ECO:0000256" key="6">
    <source>
        <dbReference type="ARBA" id="ARBA00022683"/>
    </source>
</evidence>
<dbReference type="GO" id="GO:0016301">
    <property type="term" value="F:kinase activity"/>
    <property type="evidence" value="ECO:0007669"/>
    <property type="project" value="UniProtKB-KW"/>
</dbReference>
<keyword evidence="4" id="KW-0762">Sugar transport</keyword>
<evidence type="ECO:0000256" key="4">
    <source>
        <dbReference type="ARBA" id="ARBA00022597"/>
    </source>
</evidence>
<keyword evidence="10" id="KW-1185">Reference proteome</keyword>
<dbReference type="InterPro" id="IPR036667">
    <property type="entry name" value="PTS_IIB_sorbose-sp_sf"/>
</dbReference>
<reference evidence="9 10" key="1">
    <citation type="submission" date="2009-08" db="EMBL/GenBank/DDBJ databases">
        <authorList>
            <person name="Muzny D."/>
            <person name="Qin X."/>
            <person name="Deng J."/>
            <person name="Jiang H."/>
            <person name="Liu Y."/>
            <person name="Qu J."/>
            <person name="Song X.-Z."/>
            <person name="Zhang L."/>
            <person name="Thornton R."/>
            <person name="Coyle M."/>
            <person name="Francisco L."/>
            <person name="Jackson L."/>
            <person name="Javaid M."/>
            <person name="Korchina V."/>
            <person name="Kovar C."/>
            <person name="Mata R."/>
            <person name="Mathew T."/>
            <person name="Ngo R."/>
            <person name="Nguyen L."/>
            <person name="Nguyen N."/>
            <person name="Okwuonu G."/>
            <person name="Ongeri F."/>
            <person name="Pham C."/>
            <person name="Simmons D."/>
            <person name="Wilczek-Boney K."/>
            <person name="Hale W."/>
            <person name="Jakkamsetti A."/>
            <person name="Pham P."/>
            <person name="Ruth R."/>
            <person name="San Lucas F."/>
            <person name="Warren J."/>
            <person name="Zhang J."/>
            <person name="Zhao Z."/>
            <person name="Zhou C."/>
            <person name="Zhu D."/>
            <person name="Lee S."/>
            <person name="Bess C."/>
            <person name="Blankenburg K."/>
            <person name="Forbes L."/>
            <person name="Fu Q."/>
            <person name="Gubbala S."/>
            <person name="Hirani K."/>
            <person name="Jayaseelan J.C."/>
            <person name="Lara F."/>
            <person name="Munidasa M."/>
            <person name="Palculict T."/>
            <person name="Patil S."/>
            <person name="Pu L.-L."/>
            <person name="Saada N."/>
            <person name="Tang L."/>
            <person name="Weissenberger G."/>
            <person name="Zhu Y."/>
            <person name="Hemphill L."/>
            <person name="Shang Y."/>
            <person name="Youmans B."/>
            <person name="Ayvaz T."/>
            <person name="Ross M."/>
            <person name="Santibanez J."/>
            <person name="Aqrawi P."/>
            <person name="Gross S."/>
            <person name="Joshi V."/>
            <person name="Fowler G."/>
            <person name="Nazareth L."/>
            <person name="Reid J."/>
            <person name="Worley K."/>
            <person name="Petrosino J."/>
            <person name="Highlander S."/>
            <person name="Gibbs R."/>
        </authorList>
    </citation>
    <scope>NUCLEOTIDE SEQUENCE [LARGE SCALE GENOMIC DNA]</scope>
    <source>
        <strain evidence="9 10">ATCC 49175</strain>
    </source>
</reference>
<evidence type="ECO:0000256" key="2">
    <source>
        <dbReference type="ARBA" id="ARBA00022448"/>
    </source>
</evidence>
<dbReference type="STRING" id="638301.HMPREF0444_0577"/>
<dbReference type="AlphaFoldDB" id="C8NF82"/>
<dbReference type="SUPFAM" id="SSF52728">
    <property type="entry name" value="PTS IIb component"/>
    <property type="match status" value="1"/>
</dbReference>
<dbReference type="GO" id="GO:0008982">
    <property type="term" value="F:protein-N(PI)-phosphohistidine-sugar phosphotransferase activity"/>
    <property type="evidence" value="ECO:0007669"/>
    <property type="project" value="InterPro"/>
</dbReference>
<evidence type="ECO:0000313" key="9">
    <source>
        <dbReference type="EMBL" id="EEW37791.1"/>
    </source>
</evidence>
<feature type="domain" description="PTS EIIB type-4" evidence="8">
    <location>
        <begin position="3"/>
        <end position="166"/>
    </location>
</feature>
<keyword evidence="5 9" id="KW-0808">Transferase</keyword>
<evidence type="ECO:0000313" key="10">
    <source>
        <dbReference type="Proteomes" id="UP000005926"/>
    </source>
</evidence>